<dbReference type="AlphaFoldDB" id="A0A0R1SEY2"/>
<keyword evidence="7" id="KW-0732">Signal</keyword>
<evidence type="ECO:0000256" key="1">
    <source>
        <dbReference type="ARBA" id="ARBA00001670"/>
    </source>
</evidence>
<evidence type="ECO:0000313" key="8">
    <source>
        <dbReference type="EMBL" id="KRL67712.1"/>
    </source>
</evidence>
<comment type="similarity">
    <text evidence="2 6">Belongs to the peptidase C69 family.</text>
</comment>
<evidence type="ECO:0000256" key="7">
    <source>
        <dbReference type="SAM" id="SignalP"/>
    </source>
</evidence>
<dbReference type="NCBIfam" id="NF033678">
    <property type="entry name" value="C69_fam_dipept"/>
    <property type="match status" value="1"/>
</dbReference>
<dbReference type="GO" id="GO:0070004">
    <property type="term" value="F:cysteine-type exopeptidase activity"/>
    <property type="evidence" value="ECO:0007669"/>
    <property type="project" value="InterPro"/>
</dbReference>
<keyword evidence="3 6" id="KW-0645">Protease</keyword>
<sequence>MKLYQKVVLAGLAIIVIFAGATQASACTTLVIGNHATKDGSTIIARNEDNATNWAKHFVVHNQTSQGPTHYLSKGNGFTITLSPKQQRYTATPDWTSKHGTYGEDGINESNVAMSATESTNSNKRATQADPFIKKGISEDAMLDVTLPFIHSARQGVQRLGKMISKFGAAESDGIVFSDKNEIWYMEIGAGHQWAAIQIPANYYAIIPNQLSIGKLVLNNSKKCLISKGLITFIKRHHLSGYKMREANFARAFGTNNKQDATDNTPRIWDGQRLLTPSRKQNIQSRHLPLLMKPDKKVTINKVSDVLSSHFSGTKYDSKGRWVGKYRPINMPMNDESHILQIRKTVPKTIAGIQWLAMASPDTSVYVPFYTNINATPQSYQIGTDHYDPNSAFWTYKLTSTLVQPYPTSFTTQYIKPIQEAVESHMQRALNQSDQVAEQLASTTALQNYLTASDQQKANFSQNKFKQLNAKLITQSTSEIFKELHIHINKG</sequence>
<gene>
    <name evidence="8" type="ORF">FC85_GL002567</name>
</gene>
<dbReference type="PANTHER" id="PTHR12994">
    <property type="entry name" value="SECERNIN"/>
    <property type="match status" value="1"/>
</dbReference>
<dbReference type="PATRIC" id="fig|1423739.3.peg.2666"/>
<dbReference type="Proteomes" id="UP000052013">
    <property type="component" value="Unassembled WGS sequence"/>
</dbReference>
<accession>A0A0R1SEY2</accession>
<dbReference type="InterPro" id="IPR005322">
    <property type="entry name" value="Peptidase_C69"/>
</dbReference>
<feature type="chain" id="PRO_5006410533" description="Dipeptidase" evidence="7">
    <location>
        <begin position="27"/>
        <end position="491"/>
    </location>
</feature>
<dbReference type="GO" id="GO:0016805">
    <property type="term" value="F:dipeptidase activity"/>
    <property type="evidence" value="ECO:0007669"/>
    <property type="project" value="UniProtKB-KW"/>
</dbReference>
<dbReference type="GO" id="GO:0006508">
    <property type="term" value="P:proteolysis"/>
    <property type="evidence" value="ECO:0007669"/>
    <property type="project" value="UniProtKB-KW"/>
</dbReference>
<dbReference type="EMBL" id="AZEY01000029">
    <property type="protein sequence ID" value="KRL67712.1"/>
    <property type="molecule type" value="Genomic_DNA"/>
</dbReference>
<evidence type="ECO:0000256" key="3">
    <source>
        <dbReference type="ARBA" id="ARBA00022670"/>
    </source>
</evidence>
<organism evidence="8 9">
    <name type="scientific">Lentilactobacillus diolivorans DSM 14421</name>
    <dbReference type="NCBI Taxonomy" id="1423739"/>
    <lineage>
        <taxon>Bacteria</taxon>
        <taxon>Bacillati</taxon>
        <taxon>Bacillota</taxon>
        <taxon>Bacilli</taxon>
        <taxon>Lactobacillales</taxon>
        <taxon>Lactobacillaceae</taxon>
        <taxon>Lentilactobacillus</taxon>
    </lineage>
</organism>
<dbReference type="RefSeq" id="WP_057864167.1">
    <property type="nucleotide sequence ID" value="NZ_AZEY01000029.1"/>
</dbReference>
<evidence type="ECO:0000256" key="2">
    <source>
        <dbReference type="ARBA" id="ARBA00007225"/>
    </source>
</evidence>
<feature type="signal peptide" evidence="7">
    <location>
        <begin position="1"/>
        <end position="26"/>
    </location>
</feature>
<dbReference type="PANTHER" id="PTHR12994:SF17">
    <property type="entry name" value="LD30995P"/>
    <property type="match status" value="1"/>
</dbReference>
<evidence type="ECO:0000313" key="9">
    <source>
        <dbReference type="Proteomes" id="UP000052013"/>
    </source>
</evidence>
<keyword evidence="5 6" id="KW-0224">Dipeptidase</keyword>
<evidence type="ECO:0000256" key="6">
    <source>
        <dbReference type="RuleBase" id="RU364089"/>
    </source>
</evidence>
<keyword evidence="4 6" id="KW-0378">Hydrolase</keyword>
<name>A0A0R1SEY2_9LACO</name>
<dbReference type="Pfam" id="PF03577">
    <property type="entry name" value="Peptidase_C69"/>
    <property type="match status" value="1"/>
</dbReference>
<protein>
    <recommendedName>
        <fullName evidence="6">Dipeptidase</fullName>
        <ecNumber evidence="6">3.4.-.-</ecNumber>
    </recommendedName>
</protein>
<dbReference type="EC" id="3.4.-.-" evidence="6"/>
<dbReference type="STRING" id="1423739.FC85_GL002567"/>
<comment type="caution">
    <text evidence="8">The sequence shown here is derived from an EMBL/GenBank/DDBJ whole genome shotgun (WGS) entry which is preliminary data.</text>
</comment>
<proteinExistence type="inferred from homology"/>
<dbReference type="Gene3D" id="3.60.60.10">
    <property type="entry name" value="Penicillin V Acylase, Chain A"/>
    <property type="match status" value="1"/>
</dbReference>
<comment type="catalytic activity">
    <reaction evidence="1">
        <text>an L-aminoacyl-L-amino acid + H2O = 2 an L-alpha-amino acid</text>
        <dbReference type="Rhea" id="RHEA:48940"/>
        <dbReference type="ChEBI" id="CHEBI:15377"/>
        <dbReference type="ChEBI" id="CHEBI:59869"/>
        <dbReference type="ChEBI" id="CHEBI:77460"/>
        <dbReference type="EC" id="3.4.13.19"/>
    </reaction>
</comment>
<dbReference type="InterPro" id="IPR047804">
    <property type="entry name" value="C69_dipept_A-like"/>
</dbReference>
<reference evidence="8 9" key="1">
    <citation type="journal article" date="2015" name="Genome Announc.">
        <title>Expanding the biotechnology potential of lactobacilli through comparative genomics of 213 strains and associated genera.</title>
        <authorList>
            <person name="Sun Z."/>
            <person name="Harris H.M."/>
            <person name="McCann A."/>
            <person name="Guo C."/>
            <person name="Argimon S."/>
            <person name="Zhang W."/>
            <person name="Yang X."/>
            <person name="Jeffery I.B."/>
            <person name="Cooney J.C."/>
            <person name="Kagawa T.F."/>
            <person name="Liu W."/>
            <person name="Song Y."/>
            <person name="Salvetti E."/>
            <person name="Wrobel A."/>
            <person name="Rasinkangas P."/>
            <person name="Parkhill J."/>
            <person name="Rea M.C."/>
            <person name="O'Sullivan O."/>
            <person name="Ritari J."/>
            <person name="Douillard F.P."/>
            <person name="Paul Ross R."/>
            <person name="Yang R."/>
            <person name="Briner A.E."/>
            <person name="Felis G.E."/>
            <person name="de Vos W.M."/>
            <person name="Barrangou R."/>
            <person name="Klaenhammer T.R."/>
            <person name="Caufield P.W."/>
            <person name="Cui Y."/>
            <person name="Zhang H."/>
            <person name="O'Toole P.W."/>
        </authorList>
    </citation>
    <scope>NUCLEOTIDE SEQUENCE [LARGE SCALE GENOMIC DNA]</scope>
    <source>
        <strain evidence="8 9">DSM 14421</strain>
    </source>
</reference>
<evidence type="ECO:0000256" key="5">
    <source>
        <dbReference type="ARBA" id="ARBA00022997"/>
    </source>
</evidence>
<evidence type="ECO:0000256" key="4">
    <source>
        <dbReference type="ARBA" id="ARBA00022801"/>
    </source>
</evidence>